<dbReference type="EMBL" id="JACIBY010000019">
    <property type="protein sequence ID" value="MBB3841623.1"/>
    <property type="molecule type" value="Genomic_DNA"/>
</dbReference>
<comment type="similarity">
    <text evidence="1">Belongs to the peptidase S66 family.</text>
</comment>
<keyword evidence="4 9" id="KW-0378">Hydrolase</keyword>
<accession>A0A7W5ZQ81</accession>
<protein>
    <submittedName>
        <fullName evidence="9">Muramoyltetrapeptide carboxypeptidase</fullName>
        <ecNumber evidence="9">3.4.17.13</ecNumber>
    </submittedName>
</protein>
<evidence type="ECO:0000256" key="1">
    <source>
        <dbReference type="ARBA" id="ARBA00010233"/>
    </source>
</evidence>
<organism evidence="9 10">
    <name type="scientific">Runella defluvii</name>
    <dbReference type="NCBI Taxonomy" id="370973"/>
    <lineage>
        <taxon>Bacteria</taxon>
        <taxon>Pseudomonadati</taxon>
        <taxon>Bacteroidota</taxon>
        <taxon>Cytophagia</taxon>
        <taxon>Cytophagales</taxon>
        <taxon>Spirosomataceae</taxon>
        <taxon>Runella</taxon>
    </lineage>
</organism>
<evidence type="ECO:0000313" key="9">
    <source>
        <dbReference type="EMBL" id="MBB3841623.1"/>
    </source>
</evidence>
<dbReference type="PIRSF" id="PIRSF028757">
    <property type="entry name" value="LD-carboxypeptidase"/>
    <property type="match status" value="1"/>
</dbReference>
<dbReference type="AlphaFoldDB" id="A0A7W5ZQ81"/>
<evidence type="ECO:0000259" key="8">
    <source>
        <dbReference type="Pfam" id="PF17676"/>
    </source>
</evidence>
<gene>
    <name evidence="9" type="ORF">FHS57_005652</name>
</gene>
<feature type="domain" description="LD-carboxypeptidase N-terminal" evidence="7">
    <location>
        <begin position="13"/>
        <end position="129"/>
    </location>
</feature>
<keyword evidence="5" id="KW-0720">Serine protease</keyword>
<dbReference type="RefSeq" id="WP_183979409.1">
    <property type="nucleotide sequence ID" value="NZ_JACIBY010000019.1"/>
</dbReference>
<feature type="active site" description="Nucleophile" evidence="6">
    <location>
        <position position="110"/>
    </location>
</feature>
<evidence type="ECO:0000256" key="3">
    <source>
        <dbReference type="ARBA" id="ARBA00022670"/>
    </source>
</evidence>
<dbReference type="InterPro" id="IPR029062">
    <property type="entry name" value="Class_I_gatase-like"/>
</dbReference>
<evidence type="ECO:0000256" key="2">
    <source>
        <dbReference type="ARBA" id="ARBA00022645"/>
    </source>
</evidence>
<dbReference type="CDD" id="cd07025">
    <property type="entry name" value="Peptidase_S66"/>
    <property type="match status" value="1"/>
</dbReference>
<keyword evidence="3" id="KW-0645">Protease</keyword>
<feature type="active site" description="Charge relay system" evidence="6">
    <location>
        <position position="274"/>
    </location>
</feature>
<evidence type="ECO:0000256" key="6">
    <source>
        <dbReference type="PIRSR" id="PIRSR028757-1"/>
    </source>
</evidence>
<evidence type="ECO:0000256" key="5">
    <source>
        <dbReference type="ARBA" id="ARBA00022825"/>
    </source>
</evidence>
<evidence type="ECO:0000256" key="4">
    <source>
        <dbReference type="ARBA" id="ARBA00022801"/>
    </source>
</evidence>
<name>A0A7W5ZQ81_9BACT</name>
<evidence type="ECO:0000313" key="10">
    <source>
        <dbReference type="Proteomes" id="UP000541352"/>
    </source>
</evidence>
<dbReference type="Pfam" id="PF17676">
    <property type="entry name" value="Peptidase_S66C"/>
    <property type="match status" value="1"/>
</dbReference>
<dbReference type="GO" id="GO:0106415">
    <property type="term" value="F:muramoyltetrapeptide carboxypeptidase activity"/>
    <property type="evidence" value="ECO:0007669"/>
    <property type="project" value="UniProtKB-EC"/>
</dbReference>
<dbReference type="PANTHER" id="PTHR30237">
    <property type="entry name" value="MURAMOYLTETRAPEPTIDE CARBOXYPEPTIDASE"/>
    <property type="match status" value="1"/>
</dbReference>
<feature type="domain" description="LD-carboxypeptidase C-terminal" evidence="8">
    <location>
        <begin position="174"/>
        <end position="287"/>
    </location>
</feature>
<keyword evidence="2 9" id="KW-0121">Carboxypeptidase</keyword>
<dbReference type="Gene3D" id="3.40.50.10740">
    <property type="entry name" value="Class I glutamine amidotransferase-like"/>
    <property type="match status" value="1"/>
</dbReference>
<dbReference type="InterPro" id="IPR027478">
    <property type="entry name" value="LdcA_N"/>
</dbReference>
<dbReference type="InterPro" id="IPR027461">
    <property type="entry name" value="Carboxypeptidase_A_C_sf"/>
</dbReference>
<dbReference type="InterPro" id="IPR040921">
    <property type="entry name" value="Peptidase_S66C"/>
</dbReference>
<dbReference type="Gene3D" id="3.50.30.60">
    <property type="entry name" value="LD-carboxypeptidase A C-terminal domain-like"/>
    <property type="match status" value="1"/>
</dbReference>
<feature type="active site" description="Charge relay system" evidence="6">
    <location>
        <position position="203"/>
    </location>
</feature>
<dbReference type="InterPro" id="IPR040449">
    <property type="entry name" value="Peptidase_S66_N"/>
</dbReference>
<reference evidence="9 10" key="1">
    <citation type="submission" date="2020-08" db="EMBL/GenBank/DDBJ databases">
        <title>Genomic Encyclopedia of Type Strains, Phase IV (KMG-IV): sequencing the most valuable type-strain genomes for metagenomic binning, comparative biology and taxonomic classification.</title>
        <authorList>
            <person name="Goeker M."/>
        </authorList>
    </citation>
    <scope>NUCLEOTIDE SEQUENCE [LARGE SCALE GENOMIC DNA]</scope>
    <source>
        <strain evidence="9 10">DSM 17976</strain>
    </source>
</reference>
<dbReference type="Pfam" id="PF02016">
    <property type="entry name" value="Peptidase_S66"/>
    <property type="match status" value="1"/>
</dbReference>
<dbReference type="Proteomes" id="UP000541352">
    <property type="component" value="Unassembled WGS sequence"/>
</dbReference>
<comment type="caution">
    <text evidence="9">The sequence shown here is derived from an EMBL/GenBank/DDBJ whole genome shotgun (WGS) entry which is preliminary data.</text>
</comment>
<keyword evidence="10" id="KW-1185">Reference proteome</keyword>
<dbReference type="InterPro" id="IPR003507">
    <property type="entry name" value="S66_fam"/>
</dbReference>
<evidence type="ECO:0000259" key="7">
    <source>
        <dbReference type="Pfam" id="PF02016"/>
    </source>
</evidence>
<proteinExistence type="inferred from homology"/>
<dbReference type="SUPFAM" id="SSF141986">
    <property type="entry name" value="LD-carboxypeptidase A C-terminal domain-like"/>
    <property type="match status" value="1"/>
</dbReference>
<dbReference type="PANTHER" id="PTHR30237:SF2">
    <property type="entry name" value="MUREIN TETRAPEPTIDE CARBOXYPEPTIDASE"/>
    <property type="match status" value="1"/>
</dbReference>
<dbReference type="GO" id="GO:0008236">
    <property type="term" value="F:serine-type peptidase activity"/>
    <property type="evidence" value="ECO:0007669"/>
    <property type="project" value="UniProtKB-KW"/>
</dbReference>
<sequence length="302" mass="34115">MIRPSFLQAGDRVGVVAMASKVSYPSLEEGLRILREDWELEVVEGHTLYSHYNQFAGTDEERRQDLQHMLDDPSVRAIFSARGGYGSSKIIDTLRFQKFKKSPKWLVGFSDITAVHCHLHRLGFESLHATMPKLFGQEGAENALESLRKALWGEQLAYDVPAHPYNRNGKAAATVVGGNLCLLAHLLGSRSEIDTRGKILFIEDVEEYYYNLDRMMVQLKRARKLDQLAGIVVGQFTDLKDNESASFGKNHFEIISDYVQEFDYPVAFDFPVGHVADNRAMVVGRHALLEVTSENTRLCFDS</sequence>
<dbReference type="EC" id="3.4.17.13" evidence="9"/>
<dbReference type="SUPFAM" id="SSF52317">
    <property type="entry name" value="Class I glutamine amidotransferase-like"/>
    <property type="match status" value="1"/>
</dbReference>
<dbReference type="GO" id="GO:0006508">
    <property type="term" value="P:proteolysis"/>
    <property type="evidence" value="ECO:0007669"/>
    <property type="project" value="UniProtKB-KW"/>
</dbReference>